<evidence type="ECO:0000256" key="1">
    <source>
        <dbReference type="SAM" id="MobiDB-lite"/>
    </source>
</evidence>
<accession>A0A542DNH2</accession>
<dbReference type="AlphaFoldDB" id="A0A542DNH2"/>
<name>A0A542DNH2_AMYCI</name>
<evidence type="ECO:0000313" key="2">
    <source>
        <dbReference type="EMBL" id="TQJ04649.1"/>
    </source>
</evidence>
<sequence>MDVMSDPDSPYNTAVIIHGPVTVDAVAGDPAAGLRTITCPVCGGGDPIAITQSAHLVCETASCRHRWCDPGIGPAEAGTLHRQVRETDIDRHLRGDFTPLTRDLVITPPAPRTPMTGAWEPRELPMGL</sequence>
<feature type="region of interest" description="Disordered" evidence="1">
    <location>
        <begin position="109"/>
        <end position="128"/>
    </location>
</feature>
<evidence type="ECO:0000313" key="3">
    <source>
        <dbReference type="Proteomes" id="UP000320876"/>
    </source>
</evidence>
<comment type="caution">
    <text evidence="2">The sequence shown here is derived from an EMBL/GenBank/DDBJ whole genome shotgun (WGS) entry which is preliminary data.</text>
</comment>
<dbReference type="EMBL" id="VFML01000001">
    <property type="protein sequence ID" value="TQJ04649.1"/>
    <property type="molecule type" value="Genomic_DNA"/>
</dbReference>
<gene>
    <name evidence="2" type="ORF">FB471_4452</name>
</gene>
<proteinExistence type="predicted"/>
<dbReference type="Proteomes" id="UP000320876">
    <property type="component" value="Unassembled WGS sequence"/>
</dbReference>
<organism evidence="2 3">
    <name type="scientific">Amycolatopsis cihanbeyliensis</name>
    <dbReference type="NCBI Taxonomy" id="1128664"/>
    <lineage>
        <taxon>Bacteria</taxon>
        <taxon>Bacillati</taxon>
        <taxon>Actinomycetota</taxon>
        <taxon>Actinomycetes</taxon>
        <taxon>Pseudonocardiales</taxon>
        <taxon>Pseudonocardiaceae</taxon>
        <taxon>Amycolatopsis</taxon>
    </lineage>
</organism>
<keyword evidence="3" id="KW-1185">Reference proteome</keyword>
<dbReference type="RefSeq" id="WP_142000301.1">
    <property type="nucleotide sequence ID" value="NZ_VFML01000001.1"/>
</dbReference>
<protein>
    <submittedName>
        <fullName evidence="2">Uncharacterized protein</fullName>
    </submittedName>
</protein>
<reference evidence="2 3" key="1">
    <citation type="submission" date="2019-06" db="EMBL/GenBank/DDBJ databases">
        <title>Sequencing the genomes of 1000 actinobacteria strains.</title>
        <authorList>
            <person name="Klenk H.-P."/>
        </authorList>
    </citation>
    <scope>NUCLEOTIDE SEQUENCE [LARGE SCALE GENOMIC DNA]</scope>
    <source>
        <strain evidence="2 3">DSM 45679</strain>
    </source>
</reference>